<evidence type="ECO:0000256" key="1">
    <source>
        <dbReference type="SAM" id="SignalP"/>
    </source>
</evidence>
<dbReference type="EMBL" id="QGDD01000005">
    <property type="protein sequence ID" value="PWN02646.1"/>
    <property type="molecule type" value="Genomic_DNA"/>
</dbReference>
<protein>
    <recommendedName>
        <fullName evidence="4">Alpha-galactosidase NEW3 domain-containing protein</fullName>
    </recommendedName>
</protein>
<sequence length="299" mass="30828">MLAVLVTAVLATAALVLGGATPAHAFGEGKLLLKGAGPYYTDSPAVTQGVAPGGTKSFSVKVVNTGAETQRFELAVIFASFGSSWELFAGTKRVTAPYLTAPIAPGESTQLRLRLSVDRGRPPGEYYVNLELRNPGDLFGSERVSAVATATRQTGTSRNDLFLKTGAQPFVTGGQPTIFGPGDAYLTAAALKPGGTASFIMQLRNNGATPTSAVKVLASPEDCPQDYAVSIRQGAADVTAAMMGGTYTTGVLKPGARIEFRISIKLVATPTCDGTYLQFVADGADGLRSVVAHAVPAVA</sequence>
<organism evidence="2 3">
    <name type="scientific">Nocardioides silvaticus</name>
    <dbReference type="NCBI Taxonomy" id="2201891"/>
    <lineage>
        <taxon>Bacteria</taxon>
        <taxon>Bacillati</taxon>
        <taxon>Actinomycetota</taxon>
        <taxon>Actinomycetes</taxon>
        <taxon>Propionibacteriales</taxon>
        <taxon>Nocardioidaceae</taxon>
        <taxon>Nocardioides</taxon>
    </lineage>
</organism>
<evidence type="ECO:0008006" key="4">
    <source>
        <dbReference type="Google" id="ProtNLM"/>
    </source>
</evidence>
<feature type="chain" id="PRO_5016462219" description="Alpha-galactosidase NEW3 domain-containing protein" evidence="1">
    <location>
        <begin position="26"/>
        <end position="299"/>
    </location>
</feature>
<comment type="caution">
    <text evidence="2">The sequence shown here is derived from an EMBL/GenBank/DDBJ whole genome shotgun (WGS) entry which is preliminary data.</text>
</comment>
<evidence type="ECO:0000313" key="3">
    <source>
        <dbReference type="Proteomes" id="UP000245507"/>
    </source>
</evidence>
<name>A0A316TSX3_9ACTN</name>
<proteinExistence type="predicted"/>
<accession>A0A316TSX3</accession>
<keyword evidence="1" id="KW-0732">Signal</keyword>
<keyword evidence="3" id="KW-1185">Reference proteome</keyword>
<dbReference type="Proteomes" id="UP000245507">
    <property type="component" value="Unassembled WGS sequence"/>
</dbReference>
<gene>
    <name evidence="2" type="ORF">DJ010_13160</name>
</gene>
<dbReference type="AlphaFoldDB" id="A0A316TSX3"/>
<feature type="signal peptide" evidence="1">
    <location>
        <begin position="1"/>
        <end position="25"/>
    </location>
</feature>
<evidence type="ECO:0000313" key="2">
    <source>
        <dbReference type="EMBL" id="PWN02646.1"/>
    </source>
</evidence>
<reference evidence="2 3" key="1">
    <citation type="submission" date="2018-05" db="EMBL/GenBank/DDBJ databases">
        <title>Nocardioides silvaticus genome.</title>
        <authorList>
            <person name="Li C."/>
            <person name="Wang G."/>
        </authorList>
    </citation>
    <scope>NUCLEOTIDE SEQUENCE [LARGE SCALE GENOMIC DNA]</scope>
    <source>
        <strain evidence="2 3">CCTCC AB 2018079</strain>
    </source>
</reference>